<evidence type="ECO:0000259" key="3">
    <source>
        <dbReference type="PROSITE" id="PS50125"/>
    </source>
</evidence>
<gene>
    <name evidence="4" type="ORF">FJZ47_03965</name>
</gene>
<feature type="domain" description="Response regulatory" evidence="2">
    <location>
        <begin position="28"/>
        <end position="145"/>
    </location>
</feature>
<protein>
    <submittedName>
        <fullName evidence="4">Response regulator</fullName>
    </submittedName>
</protein>
<sequence length="506" mass="55752">MTRECRRMQEQEPAFAVSVVGAPQRPVTVLLVDDQAIIGEAIRRMLVSEADIRFHYCSDPTAALALAIDIAPTVILQDLVMPDMDGLELVRVFREHPATRDVPLIVLSTREDPQVKAEAFALGANDYLVKLPDRLELIARLRYHSKGYINLLERNDAYQALERLTHQLELRNQFLRETFGRYLTDDIVASLLDSPAGLQLGGEKRQVTILMADLRGFTSLSNRLTPEQVVVILNRYLGAMVEVITWYQGTIDEFIGDAILVIFGAPLGREDDPQRAVACAIAMQLAMTAVNEQNAREGLPAVAMGIGVHTGEVVVGNIGSPKRTKYGVVGTPVNLTSRIESYTIGGQVLISETTRQALGPLVKVTEQMKIEAKGIDEPITVYDVQGIDAPYKLCLPQHADTLAALQQPIPLRYTLLEGAHPDSPAFAGHFVKLSLHRGVLWAEHLPTPWSDIKIQLVAPSGETFPGNLYAKVLQPVPENQQECLVYFTSVPPELMAMLRPLAQPAP</sequence>
<proteinExistence type="predicted"/>
<dbReference type="InterPro" id="IPR029787">
    <property type="entry name" value="Nucleotide_cyclase"/>
</dbReference>
<dbReference type="SMART" id="SM00448">
    <property type="entry name" value="REC"/>
    <property type="match status" value="1"/>
</dbReference>
<dbReference type="EMBL" id="VGLS01000075">
    <property type="protein sequence ID" value="MBM3222947.1"/>
    <property type="molecule type" value="Genomic_DNA"/>
</dbReference>
<evidence type="ECO:0000313" key="5">
    <source>
        <dbReference type="Proteomes" id="UP000712673"/>
    </source>
</evidence>
<dbReference type="PROSITE" id="PS50125">
    <property type="entry name" value="GUANYLATE_CYCLASE_2"/>
    <property type="match status" value="1"/>
</dbReference>
<dbReference type="SUPFAM" id="SSF52172">
    <property type="entry name" value="CheY-like"/>
    <property type="match status" value="1"/>
</dbReference>
<dbReference type="GO" id="GO:0009190">
    <property type="term" value="P:cyclic nucleotide biosynthetic process"/>
    <property type="evidence" value="ECO:0007669"/>
    <property type="project" value="InterPro"/>
</dbReference>
<dbReference type="PANTHER" id="PTHR43081:SF1">
    <property type="entry name" value="ADENYLATE CYCLASE, TERMINAL-DIFFERENTIATION SPECIFIC"/>
    <property type="match status" value="1"/>
</dbReference>
<feature type="modified residue" description="4-aspartylphosphate" evidence="1">
    <location>
        <position position="78"/>
    </location>
</feature>
<reference evidence="4" key="1">
    <citation type="submission" date="2019-03" db="EMBL/GenBank/DDBJ databases">
        <title>Lake Tanganyika Metagenome-Assembled Genomes (MAGs).</title>
        <authorList>
            <person name="Tran P."/>
        </authorList>
    </citation>
    <scope>NUCLEOTIDE SEQUENCE</scope>
    <source>
        <strain evidence="4">K_DeepCast_65m_m2_066</strain>
    </source>
</reference>
<evidence type="ECO:0000259" key="2">
    <source>
        <dbReference type="PROSITE" id="PS50110"/>
    </source>
</evidence>
<dbReference type="Proteomes" id="UP000712673">
    <property type="component" value="Unassembled WGS sequence"/>
</dbReference>
<dbReference type="InterPro" id="IPR011006">
    <property type="entry name" value="CheY-like_superfamily"/>
</dbReference>
<dbReference type="PANTHER" id="PTHR43081">
    <property type="entry name" value="ADENYLATE CYCLASE, TERMINAL-DIFFERENTIATION SPECIFIC-RELATED"/>
    <property type="match status" value="1"/>
</dbReference>
<dbReference type="GO" id="GO:0004016">
    <property type="term" value="F:adenylate cyclase activity"/>
    <property type="evidence" value="ECO:0007669"/>
    <property type="project" value="UniProtKB-ARBA"/>
</dbReference>
<dbReference type="SUPFAM" id="SSF55073">
    <property type="entry name" value="Nucleotide cyclase"/>
    <property type="match status" value="1"/>
</dbReference>
<dbReference type="AlphaFoldDB" id="A0A937VXY9"/>
<dbReference type="InterPro" id="IPR001054">
    <property type="entry name" value="A/G_cyclase"/>
</dbReference>
<evidence type="ECO:0000256" key="1">
    <source>
        <dbReference type="PROSITE-ProRule" id="PRU00169"/>
    </source>
</evidence>
<dbReference type="Pfam" id="PF00072">
    <property type="entry name" value="Response_reg"/>
    <property type="match status" value="1"/>
</dbReference>
<dbReference type="InterPro" id="IPR001789">
    <property type="entry name" value="Sig_transdc_resp-reg_receiver"/>
</dbReference>
<dbReference type="Gene3D" id="3.30.70.1230">
    <property type="entry name" value="Nucleotide cyclase"/>
    <property type="match status" value="1"/>
</dbReference>
<evidence type="ECO:0000313" key="4">
    <source>
        <dbReference type="EMBL" id="MBM3222947.1"/>
    </source>
</evidence>
<organism evidence="4 5">
    <name type="scientific">Tectimicrobiota bacterium</name>
    <dbReference type="NCBI Taxonomy" id="2528274"/>
    <lineage>
        <taxon>Bacteria</taxon>
        <taxon>Pseudomonadati</taxon>
        <taxon>Nitrospinota/Tectimicrobiota group</taxon>
        <taxon>Candidatus Tectimicrobiota</taxon>
    </lineage>
</organism>
<dbReference type="InterPro" id="IPR050697">
    <property type="entry name" value="Adenylyl/Guanylyl_Cyclase_3/4"/>
</dbReference>
<name>A0A937VXY9_UNCTE</name>
<dbReference type="PROSITE" id="PS50110">
    <property type="entry name" value="RESPONSE_REGULATORY"/>
    <property type="match status" value="1"/>
</dbReference>
<dbReference type="CDD" id="cd07302">
    <property type="entry name" value="CHD"/>
    <property type="match status" value="1"/>
</dbReference>
<comment type="caution">
    <text evidence="4">The sequence shown here is derived from an EMBL/GenBank/DDBJ whole genome shotgun (WGS) entry which is preliminary data.</text>
</comment>
<keyword evidence="1" id="KW-0597">Phosphoprotein</keyword>
<dbReference type="GO" id="GO:0000160">
    <property type="term" value="P:phosphorelay signal transduction system"/>
    <property type="evidence" value="ECO:0007669"/>
    <property type="project" value="InterPro"/>
</dbReference>
<dbReference type="SMART" id="SM00044">
    <property type="entry name" value="CYCc"/>
    <property type="match status" value="1"/>
</dbReference>
<dbReference type="Gene3D" id="3.40.50.2300">
    <property type="match status" value="1"/>
</dbReference>
<feature type="domain" description="Guanylate cyclase" evidence="3">
    <location>
        <begin position="208"/>
        <end position="340"/>
    </location>
</feature>
<dbReference type="Pfam" id="PF00211">
    <property type="entry name" value="Guanylate_cyc"/>
    <property type="match status" value="1"/>
</dbReference>
<accession>A0A937VXY9</accession>